<feature type="transmembrane region" description="Helical" evidence="5">
    <location>
        <begin position="191"/>
        <end position="209"/>
    </location>
</feature>
<sequence>MRGSQILNVRRYHAIVWQRRFMALVTVLTIIAIFIFIAALVLPDWAIINFTNSQHEAVQVQLGVWGEWRTIINNSLKSVEWIPHFPSPPASVLRLADTDLKHYYRAQIAFGIISLLLMLSNNSLAIYTFYHHRYMYKRLVACLHALTAMCVVVMVEVLTNSVNEWNISVAEQSRIVGWDYSIGQRNGRSTYMAWICVIVYALASITFAISSHKQKGSRAATAEFEIEDRPIHIGR</sequence>
<dbReference type="Gene3D" id="1.20.140.150">
    <property type="match status" value="1"/>
</dbReference>
<feature type="transmembrane region" description="Helical" evidence="5">
    <location>
        <begin position="21"/>
        <end position="42"/>
    </location>
</feature>
<keyword evidence="3 5" id="KW-1133">Transmembrane helix</keyword>
<dbReference type="PANTHER" id="PTHR10671">
    <property type="entry name" value="EPITHELIAL MEMBRANE PROTEIN-RELATED"/>
    <property type="match status" value="1"/>
</dbReference>
<evidence type="ECO:0000256" key="4">
    <source>
        <dbReference type="ARBA" id="ARBA00023136"/>
    </source>
</evidence>
<dbReference type="InterPro" id="IPR050579">
    <property type="entry name" value="PMP-22/EMP/MP20-like"/>
</dbReference>
<comment type="subcellular location">
    <subcellularLocation>
        <location evidence="1">Membrane</location>
        <topology evidence="1">Multi-pass membrane protein</topology>
    </subcellularLocation>
</comment>
<keyword evidence="2 5" id="KW-0812">Transmembrane</keyword>
<feature type="transmembrane region" description="Helical" evidence="5">
    <location>
        <begin position="108"/>
        <end position="127"/>
    </location>
</feature>
<gene>
    <name evidence="6" type="ORF">ASIM_LOCUS12011</name>
</gene>
<dbReference type="OrthoDB" id="5917530at2759"/>
<dbReference type="PANTHER" id="PTHR10671:SF82">
    <property type="entry name" value="GH19567P"/>
    <property type="match status" value="1"/>
</dbReference>
<name>A0A0M3JW95_ANISI</name>
<dbReference type="FunFam" id="1.20.140.150:FF:000054">
    <property type="entry name" value="Protein CBG14510"/>
    <property type="match status" value="1"/>
</dbReference>
<dbReference type="Proteomes" id="UP000267096">
    <property type="component" value="Unassembled WGS sequence"/>
</dbReference>
<dbReference type="GO" id="GO:0005886">
    <property type="term" value="C:plasma membrane"/>
    <property type="evidence" value="ECO:0007669"/>
    <property type="project" value="TreeGrafter"/>
</dbReference>
<organism evidence="8">
    <name type="scientific">Anisakis simplex</name>
    <name type="common">Herring worm</name>
    <dbReference type="NCBI Taxonomy" id="6269"/>
    <lineage>
        <taxon>Eukaryota</taxon>
        <taxon>Metazoa</taxon>
        <taxon>Ecdysozoa</taxon>
        <taxon>Nematoda</taxon>
        <taxon>Chromadorea</taxon>
        <taxon>Rhabditida</taxon>
        <taxon>Spirurina</taxon>
        <taxon>Ascaridomorpha</taxon>
        <taxon>Ascaridoidea</taxon>
        <taxon>Anisakidae</taxon>
        <taxon>Anisakis</taxon>
        <taxon>Anisakis simplex complex</taxon>
    </lineage>
</organism>
<accession>A0A0M3JW95</accession>
<feature type="transmembrane region" description="Helical" evidence="5">
    <location>
        <begin position="139"/>
        <end position="158"/>
    </location>
</feature>
<evidence type="ECO:0000256" key="1">
    <source>
        <dbReference type="ARBA" id="ARBA00004141"/>
    </source>
</evidence>
<reference evidence="6 7" key="2">
    <citation type="submission" date="2018-11" db="EMBL/GenBank/DDBJ databases">
        <authorList>
            <consortium name="Pathogen Informatics"/>
        </authorList>
    </citation>
    <scope>NUCLEOTIDE SEQUENCE [LARGE SCALE GENOMIC DNA]</scope>
</reference>
<reference evidence="8" key="1">
    <citation type="submission" date="2017-02" db="UniProtKB">
        <authorList>
            <consortium name="WormBaseParasite"/>
        </authorList>
    </citation>
    <scope>IDENTIFICATION</scope>
</reference>
<keyword evidence="7" id="KW-1185">Reference proteome</keyword>
<dbReference type="WBParaSite" id="ASIM_0001254501-mRNA-1">
    <property type="protein sequence ID" value="ASIM_0001254501-mRNA-1"/>
    <property type="gene ID" value="ASIM_0001254501"/>
</dbReference>
<proteinExistence type="predicted"/>
<keyword evidence="4 5" id="KW-0472">Membrane</keyword>
<dbReference type="EMBL" id="UYRR01031128">
    <property type="protein sequence ID" value="VDK46354.1"/>
    <property type="molecule type" value="Genomic_DNA"/>
</dbReference>
<evidence type="ECO:0000256" key="5">
    <source>
        <dbReference type="SAM" id="Phobius"/>
    </source>
</evidence>
<evidence type="ECO:0000256" key="2">
    <source>
        <dbReference type="ARBA" id="ARBA00022692"/>
    </source>
</evidence>
<evidence type="ECO:0000256" key="3">
    <source>
        <dbReference type="ARBA" id="ARBA00022989"/>
    </source>
</evidence>
<evidence type="ECO:0000313" key="8">
    <source>
        <dbReference type="WBParaSite" id="ASIM_0001254501-mRNA-1"/>
    </source>
</evidence>
<evidence type="ECO:0000313" key="6">
    <source>
        <dbReference type="EMBL" id="VDK46354.1"/>
    </source>
</evidence>
<evidence type="ECO:0000313" key="7">
    <source>
        <dbReference type="Proteomes" id="UP000267096"/>
    </source>
</evidence>
<dbReference type="AlphaFoldDB" id="A0A0M3JW95"/>
<protein>
    <submittedName>
        <fullName evidence="8">Transmembrane protein</fullName>
    </submittedName>
</protein>